<dbReference type="InterPro" id="IPR001932">
    <property type="entry name" value="PPM-type_phosphatase-like_dom"/>
</dbReference>
<dbReference type="SUPFAM" id="SSF81606">
    <property type="entry name" value="PP2C-like"/>
    <property type="match status" value="1"/>
</dbReference>
<dbReference type="AlphaFoldDB" id="A0A146K896"/>
<accession>A0A146K896</accession>
<feature type="non-terminal residue" evidence="2">
    <location>
        <position position="1"/>
    </location>
</feature>
<gene>
    <name evidence="2" type="ORF">TPC1_15092</name>
</gene>
<proteinExistence type="predicted"/>
<organism evidence="2">
    <name type="scientific">Trepomonas sp. PC1</name>
    <dbReference type="NCBI Taxonomy" id="1076344"/>
    <lineage>
        <taxon>Eukaryota</taxon>
        <taxon>Metamonada</taxon>
        <taxon>Diplomonadida</taxon>
        <taxon>Hexamitidae</taxon>
        <taxon>Hexamitinae</taxon>
        <taxon>Trepomonas</taxon>
    </lineage>
</organism>
<sequence>ETYEYQGDVEYILLACDGLFDVFSVNEVDDLVKTMKYSKRINKNGTRIPLLDAALAYYKGHTNEADKILGGIAGQRIYKTNACEEVNMGSNPAKRISQILTKM</sequence>
<protein>
    <submittedName>
        <fullName evidence="2">Protein phosphatase 2C</fullName>
    </submittedName>
</protein>
<feature type="domain" description="PPM-type phosphatase" evidence="1">
    <location>
        <begin position="6"/>
        <end position="39"/>
    </location>
</feature>
<dbReference type="EMBL" id="GDID01003769">
    <property type="protein sequence ID" value="JAP92837.1"/>
    <property type="molecule type" value="Transcribed_RNA"/>
</dbReference>
<dbReference type="Pfam" id="PF00481">
    <property type="entry name" value="PP2C"/>
    <property type="match status" value="1"/>
</dbReference>
<evidence type="ECO:0000313" key="2">
    <source>
        <dbReference type="EMBL" id="JAP92837.1"/>
    </source>
</evidence>
<name>A0A146K896_9EUKA</name>
<evidence type="ECO:0000259" key="1">
    <source>
        <dbReference type="Pfam" id="PF00481"/>
    </source>
</evidence>
<feature type="non-terminal residue" evidence="2">
    <location>
        <position position="103"/>
    </location>
</feature>
<dbReference type="InterPro" id="IPR036457">
    <property type="entry name" value="PPM-type-like_dom_sf"/>
</dbReference>
<reference evidence="2" key="1">
    <citation type="submission" date="2015-07" db="EMBL/GenBank/DDBJ databases">
        <title>Adaptation to a free-living lifestyle via gene acquisitions in the diplomonad Trepomonas sp. PC1.</title>
        <authorList>
            <person name="Xu F."/>
            <person name="Jerlstrom-Hultqvist J."/>
            <person name="Kolisko M."/>
            <person name="Simpson A.G.B."/>
            <person name="Roger A.J."/>
            <person name="Svard S.G."/>
            <person name="Andersson J.O."/>
        </authorList>
    </citation>
    <scope>NUCLEOTIDE SEQUENCE</scope>
    <source>
        <strain evidence="2">PC1</strain>
    </source>
</reference>